<sequence length="57" mass="6561">MQMSRLLNDIGDFIKNREDLVQSDQPEREKTPANQEGPRNATQDDDTPMKTSEIQDI</sequence>
<protein>
    <submittedName>
        <fullName evidence="2">Str. FM013</fullName>
    </submittedName>
</protein>
<evidence type="ECO:0000313" key="3">
    <source>
        <dbReference type="Proteomes" id="UP000053732"/>
    </source>
</evidence>
<feature type="compositionally biased region" description="Basic and acidic residues" evidence="1">
    <location>
        <begin position="12"/>
        <end position="31"/>
    </location>
</feature>
<gene>
    <name evidence="2" type="ORF">PCAMFM013_S041g000006</name>
</gene>
<dbReference type="Proteomes" id="UP000053732">
    <property type="component" value="Unassembled WGS sequence"/>
</dbReference>
<evidence type="ECO:0000313" key="2">
    <source>
        <dbReference type="EMBL" id="CRL29864.1"/>
    </source>
</evidence>
<name>A0A0G4PUQ7_PENC3</name>
<dbReference type="EMBL" id="HG793174">
    <property type="protein sequence ID" value="CRL29864.1"/>
    <property type="molecule type" value="Genomic_DNA"/>
</dbReference>
<accession>A0A0G4PUQ7</accession>
<feature type="region of interest" description="Disordered" evidence="1">
    <location>
        <begin position="1"/>
        <end position="57"/>
    </location>
</feature>
<proteinExistence type="predicted"/>
<dbReference type="AlphaFoldDB" id="A0A0G4PUQ7"/>
<evidence type="ECO:0000256" key="1">
    <source>
        <dbReference type="SAM" id="MobiDB-lite"/>
    </source>
</evidence>
<keyword evidence="3" id="KW-1185">Reference proteome</keyword>
<organism evidence="2 3">
    <name type="scientific">Penicillium camemberti (strain FM 013)</name>
    <dbReference type="NCBI Taxonomy" id="1429867"/>
    <lineage>
        <taxon>Eukaryota</taxon>
        <taxon>Fungi</taxon>
        <taxon>Dikarya</taxon>
        <taxon>Ascomycota</taxon>
        <taxon>Pezizomycotina</taxon>
        <taxon>Eurotiomycetes</taxon>
        <taxon>Eurotiomycetidae</taxon>
        <taxon>Eurotiales</taxon>
        <taxon>Aspergillaceae</taxon>
        <taxon>Penicillium</taxon>
    </lineage>
</organism>
<reference evidence="2 3" key="1">
    <citation type="journal article" date="2014" name="Nat. Commun.">
        <title>Multiple recent horizontal transfers of a large genomic region in cheese making fungi.</title>
        <authorList>
            <person name="Cheeseman K."/>
            <person name="Ropars J."/>
            <person name="Renault P."/>
            <person name="Dupont J."/>
            <person name="Gouzy J."/>
            <person name="Branca A."/>
            <person name="Abraham A.L."/>
            <person name="Ceppi M."/>
            <person name="Conseiller E."/>
            <person name="Debuchy R."/>
            <person name="Malagnac F."/>
            <person name="Goarin A."/>
            <person name="Silar P."/>
            <person name="Lacoste S."/>
            <person name="Sallet E."/>
            <person name="Bensimon A."/>
            <person name="Giraud T."/>
            <person name="Brygoo Y."/>
        </authorList>
    </citation>
    <scope>NUCLEOTIDE SEQUENCE [LARGE SCALE GENOMIC DNA]</scope>
    <source>
        <strain evidence="3">FM 013</strain>
    </source>
</reference>